<evidence type="ECO:0000313" key="6">
    <source>
        <dbReference type="Proteomes" id="UP000541109"/>
    </source>
</evidence>
<evidence type="ECO:0000256" key="1">
    <source>
        <dbReference type="SAM" id="Coils"/>
    </source>
</evidence>
<proteinExistence type="predicted"/>
<dbReference type="PROSITE" id="PS51724">
    <property type="entry name" value="SPOR"/>
    <property type="match status" value="1"/>
</dbReference>
<protein>
    <submittedName>
        <fullName evidence="5">SPOR domain-containing protein</fullName>
    </submittedName>
</protein>
<evidence type="ECO:0000256" key="2">
    <source>
        <dbReference type="SAM" id="MobiDB-lite"/>
    </source>
</evidence>
<evidence type="ECO:0000259" key="4">
    <source>
        <dbReference type="PROSITE" id="PS51724"/>
    </source>
</evidence>
<organism evidence="5 6">
    <name type="scientific">Stappia albiluteola</name>
    <dbReference type="NCBI Taxonomy" id="2758565"/>
    <lineage>
        <taxon>Bacteria</taxon>
        <taxon>Pseudomonadati</taxon>
        <taxon>Pseudomonadota</taxon>
        <taxon>Alphaproteobacteria</taxon>
        <taxon>Hyphomicrobiales</taxon>
        <taxon>Stappiaceae</taxon>
        <taxon>Stappia</taxon>
    </lineage>
</organism>
<evidence type="ECO:0000256" key="3">
    <source>
        <dbReference type="SAM" id="Phobius"/>
    </source>
</evidence>
<keyword evidence="3" id="KW-0472">Membrane</keyword>
<keyword evidence="3" id="KW-1133">Transmembrane helix</keyword>
<name>A0A839AC37_9HYPH</name>
<sequence length="361" mass="36816">MKPPPGKLGSGKSIRSRGAASLDVAWAMVWGAGALLFSVSAIAAFVIAGKDDGPGTRVAGLPLPPAVGEIGATGAIVQDGETVDFAVYPSQGGLAAAQAKSRLEVELGVLRREVAGLRRTLDILQERDRQLSERLRMVEQGKTPAPEVPLSDAGGTGGDQAHPATKDVMQQRIEKKLGKPNAVETAPAPEAVSLNVPLTERGNPEAVATPSRQPVRIVALPSHDEPATVGSIPAPGHKAATPADGSQSARPTLAVSRAAGTIAGDGDGRLARTDFAIDLGVFSSPEDAGLAYRRIKAELGALKANLAPHLAPGGSEKSGQMRLLVGPFPNAADAAAACVLLAAHKIGCQPNVLAGKPLALN</sequence>
<dbReference type="RefSeq" id="WP_182163058.1">
    <property type="nucleotide sequence ID" value="NZ_JACFXV010000043.1"/>
</dbReference>
<keyword evidence="3" id="KW-0812">Transmembrane</keyword>
<feature type="domain" description="SPOR" evidence="4">
    <location>
        <begin position="269"/>
        <end position="355"/>
    </location>
</feature>
<feature type="region of interest" description="Disordered" evidence="2">
    <location>
        <begin position="140"/>
        <end position="161"/>
    </location>
</feature>
<feature type="coiled-coil region" evidence="1">
    <location>
        <begin position="100"/>
        <end position="134"/>
    </location>
</feature>
<keyword evidence="6" id="KW-1185">Reference proteome</keyword>
<accession>A0A839AC37</accession>
<reference evidence="5 6" key="1">
    <citation type="submission" date="2020-07" db="EMBL/GenBank/DDBJ databases">
        <title>Stappia sp., F7233, whole genome shotgun sequencing project.</title>
        <authorList>
            <person name="Jiang S."/>
            <person name="Liu Z.W."/>
            <person name="Du Z.J."/>
        </authorList>
    </citation>
    <scope>NUCLEOTIDE SEQUENCE [LARGE SCALE GENOMIC DNA]</scope>
    <source>
        <strain evidence="5 6">F7233</strain>
    </source>
</reference>
<dbReference type="GO" id="GO:0042834">
    <property type="term" value="F:peptidoglycan binding"/>
    <property type="evidence" value="ECO:0007669"/>
    <property type="project" value="InterPro"/>
</dbReference>
<dbReference type="EMBL" id="JACFXV010000043">
    <property type="protein sequence ID" value="MBA5776554.1"/>
    <property type="molecule type" value="Genomic_DNA"/>
</dbReference>
<dbReference type="AlphaFoldDB" id="A0A839AC37"/>
<feature type="transmembrane region" description="Helical" evidence="3">
    <location>
        <begin position="24"/>
        <end position="47"/>
    </location>
</feature>
<dbReference type="Pfam" id="PF05036">
    <property type="entry name" value="SPOR"/>
    <property type="match status" value="1"/>
</dbReference>
<gene>
    <name evidence="5" type="ORF">H2509_05385</name>
</gene>
<comment type="caution">
    <text evidence="5">The sequence shown here is derived from an EMBL/GenBank/DDBJ whole genome shotgun (WGS) entry which is preliminary data.</text>
</comment>
<keyword evidence="1" id="KW-0175">Coiled coil</keyword>
<evidence type="ECO:0000313" key="5">
    <source>
        <dbReference type="EMBL" id="MBA5776554.1"/>
    </source>
</evidence>
<dbReference type="InterPro" id="IPR007730">
    <property type="entry name" value="SPOR-like_dom"/>
</dbReference>
<dbReference type="Proteomes" id="UP000541109">
    <property type="component" value="Unassembled WGS sequence"/>
</dbReference>